<dbReference type="GO" id="GO:0003824">
    <property type="term" value="F:catalytic activity"/>
    <property type="evidence" value="ECO:0007669"/>
    <property type="project" value="InterPro"/>
</dbReference>
<evidence type="ECO:0000259" key="1">
    <source>
        <dbReference type="Pfam" id="PF01507"/>
    </source>
</evidence>
<dbReference type="InterPro" id="IPR050128">
    <property type="entry name" value="Sulfate_adenylyltrnsfr_sub2"/>
</dbReference>
<reference evidence="2" key="1">
    <citation type="journal article" date="2022" name="Front. Microbiol.">
        <title>Species classification and novel plasmid identifications in Arcobacter cryaerophilus and Arcobacter cryaerophilus-like organisms.</title>
        <authorList>
            <person name="Zhou G."/>
            <person name="Wang M."/>
            <person name="Wang H."/>
            <person name="Chen X."/>
            <person name="Gu Y."/>
            <person name="Shao Z."/>
            <person name="Zhang J."/>
            <person name="Zhang M."/>
        </authorList>
    </citation>
    <scope>NUCLEOTIDE SEQUENCE</scope>
    <source>
        <strain evidence="2">ICDCAC48</strain>
    </source>
</reference>
<evidence type="ECO:0000313" key="3">
    <source>
        <dbReference type="Proteomes" id="UP001164100"/>
    </source>
</evidence>
<name>A0AA46N3R8_9BACT</name>
<dbReference type="Gene3D" id="3.40.50.620">
    <property type="entry name" value="HUPs"/>
    <property type="match status" value="1"/>
</dbReference>
<proteinExistence type="predicted"/>
<gene>
    <name evidence="2" type="ORF">NGX11_00510</name>
</gene>
<dbReference type="Proteomes" id="UP001164100">
    <property type="component" value="Chromosome"/>
</dbReference>
<dbReference type="RefSeq" id="WP_263514573.1">
    <property type="nucleotide sequence ID" value="NZ_CP099556.1"/>
</dbReference>
<dbReference type="Pfam" id="PF01507">
    <property type="entry name" value="PAPS_reduct"/>
    <property type="match status" value="1"/>
</dbReference>
<dbReference type="InterPro" id="IPR014729">
    <property type="entry name" value="Rossmann-like_a/b/a_fold"/>
</dbReference>
<dbReference type="PANTHER" id="PTHR43196">
    <property type="entry name" value="SULFATE ADENYLYLTRANSFERASE SUBUNIT 2"/>
    <property type="match status" value="1"/>
</dbReference>
<protein>
    <submittedName>
        <fullName evidence="2">Phosphoadenosine phosphosulfate reductase family protein</fullName>
    </submittedName>
</protein>
<dbReference type="PANTHER" id="PTHR43196:SF2">
    <property type="entry name" value="PHOSPHOADENOSINE PHOSPHOSULFATE REDUCTASE"/>
    <property type="match status" value="1"/>
</dbReference>
<dbReference type="AlphaFoldDB" id="A0AA46N3R8"/>
<feature type="domain" description="Phosphoadenosine phosphosulphate reductase" evidence="1">
    <location>
        <begin position="34"/>
        <end position="217"/>
    </location>
</feature>
<sequence length="488" mass="57640">MNFNEHKLFSIKEKEQQALQMLEYYYTTDERPFCVAYSGGKDSSVLVYLTVKMLENLIKKNIQLNKEILIINSNTLAELPPVLKHLENSLIKIQNYADLYKLPIKVKEVKPETKNTLNVQLLGVGMPPPSNQLRWCTDKLKVFPIDKEIKVNFPDGKFISVIGTRRDESFSREARIIKKTVKDTDLKLNDRYKNASNLMPIEFWSTKDVWEYLFKQSNDLMDIDFLWKIYSDASGKDTKECTFVGAGGKHIEEGKIGCGVSRFGCWQCYMVRDQDKSLDGLMLSGYQNIDLYKEYRDWFWNITQQGWEKTRDVYSHRNQGQEFYDKGDETNPKYGITMPKGLTLKIRKEAFSKLLELQSKLNETIITQEEIKLIQERWLLEGDFTLTAFKISKKYGYKFNRYSLSIDQRKNMKLAKQYYKENLNKKEIKKEFSMATLKRFSIQFIINSDKIENKFFPSKQEEIHIRKEWKKQLKLNKNILFSKLLNFL</sequence>
<dbReference type="InterPro" id="IPR002500">
    <property type="entry name" value="PAPS_reduct_dom"/>
</dbReference>
<accession>A0AA46N3R8</accession>
<evidence type="ECO:0000313" key="2">
    <source>
        <dbReference type="EMBL" id="UYF43441.1"/>
    </source>
</evidence>
<organism evidence="2 3">
    <name type="scientific">Aliarcobacter cryaerophilus</name>
    <dbReference type="NCBI Taxonomy" id="28198"/>
    <lineage>
        <taxon>Bacteria</taxon>
        <taxon>Pseudomonadati</taxon>
        <taxon>Campylobacterota</taxon>
        <taxon>Epsilonproteobacteria</taxon>
        <taxon>Campylobacterales</taxon>
        <taxon>Arcobacteraceae</taxon>
        <taxon>Aliarcobacter</taxon>
    </lineage>
</organism>
<dbReference type="SUPFAM" id="SSF52402">
    <property type="entry name" value="Adenine nucleotide alpha hydrolases-like"/>
    <property type="match status" value="1"/>
</dbReference>
<dbReference type="EMBL" id="CP099556">
    <property type="protein sequence ID" value="UYF43441.1"/>
    <property type="molecule type" value="Genomic_DNA"/>
</dbReference>